<feature type="region of interest" description="Disordered" evidence="1">
    <location>
        <begin position="41"/>
        <end position="70"/>
    </location>
</feature>
<comment type="caution">
    <text evidence="2">The sequence shown here is derived from an EMBL/GenBank/DDBJ whole genome shotgun (WGS) entry which is preliminary data.</text>
</comment>
<keyword evidence="3" id="KW-1185">Reference proteome</keyword>
<accession>A0A1X2GNW9</accession>
<sequence>MHDEHRPHHCSPSHSSSMPRYRTFSFDHLFSATQAAFLKQQQQANSVAHPPEKAPNFLSSSKGTTSKKHSHQKYPFLVSAFLLPNVHAPTATTTLMENTANPVALVHRWTRSRTTCPKAKTIQCGLKYGRQAEWTSTAVSGLQIPKKDDTGS</sequence>
<evidence type="ECO:0000313" key="2">
    <source>
        <dbReference type="EMBL" id="ORX58173.1"/>
    </source>
</evidence>
<proteinExistence type="predicted"/>
<dbReference type="AlphaFoldDB" id="A0A1X2GNW9"/>
<organism evidence="2 3">
    <name type="scientific">Hesseltinella vesiculosa</name>
    <dbReference type="NCBI Taxonomy" id="101127"/>
    <lineage>
        <taxon>Eukaryota</taxon>
        <taxon>Fungi</taxon>
        <taxon>Fungi incertae sedis</taxon>
        <taxon>Mucoromycota</taxon>
        <taxon>Mucoromycotina</taxon>
        <taxon>Mucoromycetes</taxon>
        <taxon>Mucorales</taxon>
        <taxon>Cunninghamellaceae</taxon>
        <taxon>Hesseltinella</taxon>
    </lineage>
</organism>
<gene>
    <name evidence="2" type="ORF">DM01DRAFT_1344071</name>
</gene>
<evidence type="ECO:0000256" key="1">
    <source>
        <dbReference type="SAM" id="MobiDB-lite"/>
    </source>
</evidence>
<name>A0A1X2GNW9_9FUNG</name>
<evidence type="ECO:0000313" key="3">
    <source>
        <dbReference type="Proteomes" id="UP000242146"/>
    </source>
</evidence>
<reference evidence="2 3" key="1">
    <citation type="submission" date="2016-07" db="EMBL/GenBank/DDBJ databases">
        <title>Pervasive Adenine N6-methylation of Active Genes in Fungi.</title>
        <authorList>
            <consortium name="DOE Joint Genome Institute"/>
            <person name="Mondo S.J."/>
            <person name="Dannebaum R.O."/>
            <person name="Kuo R.C."/>
            <person name="Labutti K."/>
            <person name="Haridas S."/>
            <person name="Kuo A."/>
            <person name="Salamov A."/>
            <person name="Ahrendt S.R."/>
            <person name="Lipzen A."/>
            <person name="Sullivan W."/>
            <person name="Andreopoulos W.B."/>
            <person name="Clum A."/>
            <person name="Lindquist E."/>
            <person name="Daum C."/>
            <person name="Ramamoorthy G.K."/>
            <person name="Gryganskyi A."/>
            <person name="Culley D."/>
            <person name="Magnuson J.K."/>
            <person name="James T.Y."/>
            <person name="O'Malley M.A."/>
            <person name="Stajich J.E."/>
            <person name="Spatafora J.W."/>
            <person name="Visel A."/>
            <person name="Grigoriev I.V."/>
        </authorList>
    </citation>
    <scope>NUCLEOTIDE SEQUENCE [LARGE SCALE GENOMIC DNA]</scope>
    <source>
        <strain evidence="2 3">NRRL 3301</strain>
    </source>
</reference>
<protein>
    <submittedName>
        <fullName evidence="2">Uncharacterized protein</fullName>
    </submittedName>
</protein>
<dbReference type="Proteomes" id="UP000242146">
    <property type="component" value="Unassembled WGS sequence"/>
</dbReference>
<dbReference type="EMBL" id="MCGT01000007">
    <property type="protein sequence ID" value="ORX58173.1"/>
    <property type="molecule type" value="Genomic_DNA"/>
</dbReference>